<dbReference type="GO" id="GO:0005886">
    <property type="term" value="C:plasma membrane"/>
    <property type="evidence" value="ECO:0007669"/>
    <property type="project" value="UniProtKB-SubCell"/>
</dbReference>
<evidence type="ECO:0000256" key="9">
    <source>
        <dbReference type="SAM" id="MobiDB-lite"/>
    </source>
</evidence>
<proteinExistence type="inferred from homology"/>
<feature type="transmembrane region" description="Helical" evidence="10">
    <location>
        <begin position="37"/>
        <end position="59"/>
    </location>
</feature>
<comment type="subcellular location">
    <subcellularLocation>
        <location evidence="1">Cell membrane</location>
        <topology evidence="1">Multi-pass membrane protein</topology>
    </subcellularLocation>
</comment>
<evidence type="ECO:0000256" key="10">
    <source>
        <dbReference type="SAM" id="Phobius"/>
    </source>
</evidence>
<keyword evidence="7 10" id="KW-0472">Membrane</keyword>
<keyword evidence="13" id="KW-1185">Reference proteome</keyword>
<keyword evidence="6 10" id="KW-1133">Transmembrane helix</keyword>
<dbReference type="EMBL" id="CP014806">
    <property type="protein sequence ID" value="AMX00110.1"/>
    <property type="molecule type" value="Genomic_DNA"/>
</dbReference>
<feature type="compositionally biased region" description="Basic and acidic residues" evidence="9">
    <location>
        <begin position="436"/>
        <end position="486"/>
    </location>
</feature>
<gene>
    <name evidence="12" type="ORF">ATY39_12195</name>
</gene>
<evidence type="ECO:0000256" key="4">
    <source>
        <dbReference type="ARBA" id="ARBA00022679"/>
    </source>
</evidence>
<organism evidence="12 13">
    <name type="scientific">Rummeliibacillus stabekisii</name>
    <dbReference type="NCBI Taxonomy" id="241244"/>
    <lineage>
        <taxon>Bacteria</taxon>
        <taxon>Bacillati</taxon>
        <taxon>Bacillota</taxon>
        <taxon>Bacilli</taxon>
        <taxon>Bacillales</taxon>
        <taxon>Caryophanaceae</taxon>
        <taxon>Rummeliibacillus</taxon>
    </lineage>
</organism>
<feature type="transmembrane region" description="Helical" evidence="10">
    <location>
        <begin position="299"/>
        <end position="319"/>
    </location>
</feature>
<dbReference type="CDD" id="cd01840">
    <property type="entry name" value="SGNH_hydrolase_yrhL_like"/>
    <property type="match status" value="1"/>
</dbReference>
<name>A0A143HF92_9BACL</name>
<evidence type="ECO:0000256" key="7">
    <source>
        <dbReference type="ARBA" id="ARBA00023136"/>
    </source>
</evidence>
<feature type="transmembrane region" description="Helical" evidence="10">
    <location>
        <begin position="12"/>
        <end position="31"/>
    </location>
</feature>
<keyword evidence="8 12" id="KW-0012">Acyltransferase</keyword>
<feature type="transmembrane region" description="Helical" evidence="10">
    <location>
        <begin position="151"/>
        <end position="167"/>
    </location>
</feature>
<reference evidence="12 13" key="1">
    <citation type="journal article" date="2016" name="Genome Announc.">
        <title>Whole-Genome Sequence of Rummeliibacillus stabekisii Strain PP9 Isolated from Antarctic Soil.</title>
        <authorList>
            <person name="da Mota F.F."/>
            <person name="Vollu R.E."/>
            <person name="Jurelevicius D."/>
            <person name="Seldin L."/>
        </authorList>
    </citation>
    <scope>NUCLEOTIDE SEQUENCE [LARGE SCALE GENOMIC DNA]</scope>
    <source>
        <strain evidence="12 13">PP9</strain>
    </source>
</reference>
<evidence type="ECO:0000256" key="6">
    <source>
        <dbReference type="ARBA" id="ARBA00022989"/>
    </source>
</evidence>
<evidence type="ECO:0000256" key="5">
    <source>
        <dbReference type="ARBA" id="ARBA00022692"/>
    </source>
</evidence>
<dbReference type="RefSeq" id="WP_066790153.1">
    <property type="nucleotide sequence ID" value="NZ_CP014806.1"/>
</dbReference>
<feature type="transmembrane region" description="Helical" evidence="10">
    <location>
        <begin position="80"/>
        <end position="98"/>
    </location>
</feature>
<feature type="transmembrane region" description="Helical" evidence="10">
    <location>
        <begin position="331"/>
        <end position="352"/>
    </location>
</feature>
<reference evidence="13" key="2">
    <citation type="submission" date="2016-03" db="EMBL/GenBank/DDBJ databases">
        <authorList>
            <person name="Seldin L."/>
        </authorList>
    </citation>
    <scope>NUCLEOTIDE SEQUENCE [LARGE SCALE GENOMIC DNA]</scope>
    <source>
        <strain evidence="13">PP9</strain>
    </source>
</reference>
<dbReference type="Gene3D" id="3.40.50.1110">
    <property type="entry name" value="SGNH hydrolase"/>
    <property type="match status" value="1"/>
</dbReference>
<evidence type="ECO:0000256" key="2">
    <source>
        <dbReference type="ARBA" id="ARBA00007400"/>
    </source>
</evidence>
<feature type="transmembrane region" description="Helical" evidence="10">
    <location>
        <begin position="263"/>
        <end position="287"/>
    </location>
</feature>
<evidence type="ECO:0000313" key="13">
    <source>
        <dbReference type="Proteomes" id="UP000076021"/>
    </source>
</evidence>
<feature type="transmembrane region" description="Helical" evidence="10">
    <location>
        <begin position="207"/>
        <end position="225"/>
    </location>
</feature>
<feature type="region of interest" description="Disordered" evidence="9">
    <location>
        <begin position="426"/>
        <end position="494"/>
    </location>
</feature>
<feature type="transmembrane region" description="Helical" evidence="10">
    <location>
        <begin position="237"/>
        <end position="257"/>
    </location>
</feature>
<evidence type="ECO:0000259" key="11">
    <source>
        <dbReference type="Pfam" id="PF01757"/>
    </source>
</evidence>
<dbReference type="PANTHER" id="PTHR23028">
    <property type="entry name" value="ACETYLTRANSFERASE"/>
    <property type="match status" value="1"/>
</dbReference>
<keyword evidence="4 12" id="KW-0808">Transferase</keyword>
<dbReference type="AlphaFoldDB" id="A0A143HF92"/>
<dbReference type="GO" id="GO:0016747">
    <property type="term" value="F:acyltransferase activity, transferring groups other than amino-acyl groups"/>
    <property type="evidence" value="ECO:0007669"/>
    <property type="project" value="InterPro"/>
</dbReference>
<dbReference type="KEGG" id="rst:ATY39_12195"/>
<dbReference type="InterPro" id="IPR002656">
    <property type="entry name" value="Acyl_transf_3_dom"/>
</dbReference>
<feature type="transmembrane region" description="Helical" evidence="10">
    <location>
        <begin position="382"/>
        <end position="403"/>
    </location>
</feature>
<dbReference type="InterPro" id="IPR036514">
    <property type="entry name" value="SGNH_hydro_sf"/>
</dbReference>
<dbReference type="SUPFAM" id="SSF52266">
    <property type="entry name" value="SGNH hydrolase"/>
    <property type="match status" value="1"/>
</dbReference>
<dbReference type="PANTHER" id="PTHR23028:SF53">
    <property type="entry name" value="ACYL_TRANSF_3 DOMAIN-CONTAINING PROTEIN"/>
    <property type="match status" value="1"/>
</dbReference>
<dbReference type="Proteomes" id="UP000076021">
    <property type="component" value="Chromosome"/>
</dbReference>
<dbReference type="Pfam" id="PF01757">
    <property type="entry name" value="Acyl_transf_3"/>
    <property type="match status" value="1"/>
</dbReference>
<dbReference type="STRING" id="241244.ATY39_12195"/>
<feature type="domain" description="Acyltransferase 3" evidence="11">
    <location>
        <begin position="13"/>
        <end position="345"/>
    </location>
</feature>
<evidence type="ECO:0000313" key="12">
    <source>
        <dbReference type="EMBL" id="AMX00110.1"/>
    </source>
</evidence>
<accession>A0A143HF92</accession>
<evidence type="ECO:0000256" key="3">
    <source>
        <dbReference type="ARBA" id="ARBA00022475"/>
    </source>
</evidence>
<sequence>MPKPIQKNHRYIGGLDGLRAIAVLSVILYHLHVGGIAGGYLGVTIFFVLSGYLITDLLINEWNTTGRIDFKKFFIRRFRRLIPALFAMLLLVGFWITLFQRSFLIGLREEILSAVFYVSNWFYVAQHHSYFTKFAPPSPLQHMWSLAVEEQFYIIWPLVMLVVLRFVRVSGKVAIGICSLAFISAIAMFWMYTPGEDPSRVYYGTDTRAFSLLIGAALAFVWPSRKLKANITDEAKKLLNGAGIISALVLLLMIIFMHEEGPFLYEGGMLLASLATAVLIAVIVHPASWMGEILSFRPLLWVGVRSYGIYIWHFPFIVLMGAGLEGVPIPFWKTLIIVLMTVLFAELSWRFVEDPIRKGEWKIWVSKFKTHEWSWKWKDWTLPYRIGSAMLGCIVIIFMMGMISTPTDTQASSRALEQHLLNEEKKLENSSATTVPKKEKQEPAKKEVTSQKENSKDNSTREEAKLAQKEKEAQLAKKKEQAQKKVNEKKKKKKIVPGTVPSSLSVTAIGDSVMLSAASALKAQIPQIVVDAKVGRQMYDTYDVVTSLKSQGKLGKVVVVGLGSNGDFSGPQLEELLNTIGKSRHIYLINTRVTRNWQDNVNRKLNEAIKKRNNVRLINWYEATEDEEQLFYNDHIHPNAEGAKYYTALISSEIAKHE</sequence>
<comment type="similarity">
    <text evidence="2">Belongs to the acyltransferase 3 family.</text>
</comment>
<protein>
    <submittedName>
        <fullName evidence="12">Acyltransferase</fullName>
    </submittedName>
</protein>
<dbReference type="OrthoDB" id="9796461at2"/>
<feature type="transmembrane region" description="Helical" evidence="10">
    <location>
        <begin position="174"/>
        <end position="192"/>
    </location>
</feature>
<evidence type="ECO:0000256" key="8">
    <source>
        <dbReference type="ARBA" id="ARBA00023315"/>
    </source>
</evidence>
<keyword evidence="3" id="KW-1003">Cell membrane</keyword>
<dbReference type="InterPro" id="IPR050879">
    <property type="entry name" value="Acyltransferase_3"/>
</dbReference>
<evidence type="ECO:0000256" key="1">
    <source>
        <dbReference type="ARBA" id="ARBA00004651"/>
    </source>
</evidence>
<dbReference type="GO" id="GO:0009103">
    <property type="term" value="P:lipopolysaccharide biosynthetic process"/>
    <property type="evidence" value="ECO:0007669"/>
    <property type="project" value="TreeGrafter"/>
</dbReference>
<keyword evidence="5 10" id="KW-0812">Transmembrane</keyword>